<feature type="region of interest" description="Disordered" evidence="1">
    <location>
        <begin position="62"/>
        <end position="133"/>
    </location>
</feature>
<dbReference type="InterPro" id="IPR058275">
    <property type="entry name" value="DUF7969"/>
</dbReference>
<evidence type="ECO:0000313" key="4">
    <source>
        <dbReference type="Proteomes" id="UP000198775"/>
    </source>
</evidence>
<dbReference type="EMBL" id="FOCX01000005">
    <property type="protein sequence ID" value="SEN82494.1"/>
    <property type="molecule type" value="Genomic_DNA"/>
</dbReference>
<evidence type="ECO:0000256" key="1">
    <source>
        <dbReference type="SAM" id="MobiDB-lite"/>
    </source>
</evidence>
<dbReference type="OrthoDB" id="313263at2157"/>
<dbReference type="RefSeq" id="WP_092658891.1">
    <property type="nucleotide sequence ID" value="NZ_FOCX01000005.1"/>
</dbReference>
<organism evidence="3 4">
    <name type="scientific">Halorientalis persicus</name>
    <dbReference type="NCBI Taxonomy" id="1367881"/>
    <lineage>
        <taxon>Archaea</taxon>
        <taxon>Methanobacteriati</taxon>
        <taxon>Methanobacteriota</taxon>
        <taxon>Stenosarchaea group</taxon>
        <taxon>Halobacteria</taxon>
        <taxon>Halobacteriales</taxon>
        <taxon>Haloarculaceae</taxon>
        <taxon>Halorientalis</taxon>
    </lineage>
</organism>
<gene>
    <name evidence="3" type="ORF">SAMN05216388_1005138</name>
</gene>
<feature type="domain" description="DUF7969" evidence="2">
    <location>
        <begin position="3"/>
        <end position="124"/>
    </location>
</feature>
<dbReference type="AlphaFoldDB" id="A0A1H8JP24"/>
<evidence type="ECO:0000259" key="2">
    <source>
        <dbReference type="Pfam" id="PF25923"/>
    </source>
</evidence>
<name>A0A1H8JP24_9EURY</name>
<evidence type="ECO:0000313" key="3">
    <source>
        <dbReference type="EMBL" id="SEN82494.1"/>
    </source>
</evidence>
<sequence>MVEVTYHCPYCGAVTGVEREGYLDDDCVTREPLDGWEYASTTDDVADREAADGIEFVCLGDAGDGTAVGPGGPARTASGGSSDRRSDGGANDPDPEKDGCGRTFYLSFRKSEDGERVEHRTPDIDRPRFDFRP</sequence>
<dbReference type="Proteomes" id="UP000198775">
    <property type="component" value="Unassembled WGS sequence"/>
</dbReference>
<feature type="compositionally biased region" description="Basic and acidic residues" evidence="1">
    <location>
        <begin position="109"/>
        <end position="133"/>
    </location>
</feature>
<protein>
    <recommendedName>
        <fullName evidence="2">DUF7969 domain-containing protein</fullName>
    </recommendedName>
</protein>
<dbReference type="Pfam" id="PF25923">
    <property type="entry name" value="DUF7969"/>
    <property type="match status" value="1"/>
</dbReference>
<keyword evidence="4" id="KW-1185">Reference proteome</keyword>
<proteinExistence type="predicted"/>
<accession>A0A1H8JP24</accession>
<reference evidence="4" key="1">
    <citation type="submission" date="2016-10" db="EMBL/GenBank/DDBJ databases">
        <authorList>
            <person name="Varghese N."/>
            <person name="Submissions S."/>
        </authorList>
    </citation>
    <scope>NUCLEOTIDE SEQUENCE [LARGE SCALE GENOMIC DNA]</scope>
    <source>
        <strain evidence="4">IBRC-M 10043</strain>
    </source>
</reference>
<feature type="compositionally biased region" description="Gly residues" evidence="1">
    <location>
        <begin position="62"/>
        <end position="72"/>
    </location>
</feature>